<dbReference type="EMBL" id="CP136594">
    <property type="protein sequence ID" value="WOE75060.1"/>
    <property type="molecule type" value="Genomic_DNA"/>
</dbReference>
<dbReference type="RefSeq" id="WP_317081624.1">
    <property type="nucleotide sequence ID" value="NZ_CP136594.1"/>
</dbReference>
<dbReference type="KEGG" id="acoa:RB602_14700"/>
<evidence type="ECO:0000313" key="1">
    <source>
        <dbReference type="EMBL" id="WOE75060.1"/>
    </source>
</evidence>
<organism evidence="1 2">
    <name type="scientific">Alterisphingorhabdus coralli</name>
    <dbReference type="NCBI Taxonomy" id="3071408"/>
    <lineage>
        <taxon>Bacteria</taxon>
        <taxon>Pseudomonadati</taxon>
        <taxon>Pseudomonadota</taxon>
        <taxon>Alphaproteobacteria</taxon>
        <taxon>Sphingomonadales</taxon>
        <taxon>Sphingomonadaceae</taxon>
        <taxon>Alterisphingorhabdus (ex Yan et al. 2024)</taxon>
    </lineage>
</organism>
<reference evidence="1 2" key="1">
    <citation type="submission" date="2023-10" db="EMBL/GenBank/DDBJ databases">
        <title>Complete genome sequence of a Sphingomonadaceae bacterium.</title>
        <authorList>
            <person name="Yan C."/>
        </authorList>
    </citation>
    <scope>NUCLEOTIDE SEQUENCE [LARGE SCALE GENOMIC DNA]</scope>
    <source>
        <strain evidence="1 2">SCSIO 66989</strain>
    </source>
</reference>
<protein>
    <submittedName>
        <fullName evidence="1">Uncharacterized protein</fullName>
    </submittedName>
</protein>
<keyword evidence="2" id="KW-1185">Reference proteome</keyword>
<evidence type="ECO:0000313" key="2">
    <source>
        <dbReference type="Proteomes" id="UP001302429"/>
    </source>
</evidence>
<dbReference type="Proteomes" id="UP001302429">
    <property type="component" value="Chromosome"/>
</dbReference>
<accession>A0AA97I197</accession>
<dbReference type="AlphaFoldDB" id="A0AA97I197"/>
<proteinExistence type="predicted"/>
<sequence length="235" mass="24826">MGGALAIGVIAAMPSVVLASGNGFNAKPVSLSALGGIGSFTPASIDKNLVSSLKLSELRASSDFRFTPAAEDGVGKRAVTVAARVRDESAKAITIRNAIGPVGKGAAPIKITPTSYSLGVAKGWQRFALPESVKKLDVPDLAEMGTAPNRLERAEKPSRFSSRVDLDSKAQLGRAPRTFEGENAYSVDVGGSYRLSNNLDVTAGVRLRDERDRLSPLNSKQMDSQAVYVGTQFRF</sequence>
<name>A0AA97I197_9SPHN</name>
<gene>
    <name evidence="1" type="ORF">RB602_14700</name>
</gene>